<sequence>MFKASLRRNLNSSRHEGDPGDDPEFKLPKRSSLAIVIAANLMFQLSFYAVVPTSNQYAEYLGGSSTFSGIVIGIPTLFSGLALIPMARLDKGTYKVPLHIACAAGILGHLLYACAYRARFLYLILIGRCINGVAFTFFMYCKRYCADSRIVGIRRRTTLASWQVICQGLGMSLGPFMGGLLYKVGFKNSMFNGYTSLGWVMACMFAVFWVCVTLWFEDVPQETGTVELRSLGPGDPTPSPPAEEKHFDSSEVPVLPPSAVSTRPPSPVSEPLSVQLYRITSAQWGVIICMCWFAMTCFFILGSWESNLPVYGAILPDLHWSPFASGNFIAIGGLACFPFLLANLLFARRIQDRKLLVFGSSLGTVGLFIFLALIRSNAVSYASLFVCWWAVALGFNLATTVTMSLASKQLPPEWNPRISMAIPYSIYLGRMTGAVWGGSGVRVGMLNFIGLDIGLVGIGVVLFASLWRDLKAKTG</sequence>
<organism evidence="1 2">
    <name type="scientific">Leucogyrophana mollusca</name>
    <dbReference type="NCBI Taxonomy" id="85980"/>
    <lineage>
        <taxon>Eukaryota</taxon>
        <taxon>Fungi</taxon>
        <taxon>Dikarya</taxon>
        <taxon>Basidiomycota</taxon>
        <taxon>Agaricomycotina</taxon>
        <taxon>Agaricomycetes</taxon>
        <taxon>Agaricomycetidae</taxon>
        <taxon>Boletales</taxon>
        <taxon>Boletales incertae sedis</taxon>
        <taxon>Leucogyrophana</taxon>
    </lineage>
</organism>
<protein>
    <submittedName>
        <fullName evidence="1">MFS general substrate transporter</fullName>
    </submittedName>
</protein>
<evidence type="ECO:0000313" key="1">
    <source>
        <dbReference type="EMBL" id="KAH7921373.1"/>
    </source>
</evidence>
<dbReference type="EMBL" id="MU266529">
    <property type="protein sequence ID" value="KAH7921373.1"/>
    <property type="molecule type" value="Genomic_DNA"/>
</dbReference>
<comment type="caution">
    <text evidence="1">The sequence shown here is derived from an EMBL/GenBank/DDBJ whole genome shotgun (WGS) entry which is preliminary data.</text>
</comment>
<gene>
    <name evidence="1" type="ORF">BV22DRAFT_1096607</name>
</gene>
<dbReference type="Proteomes" id="UP000790709">
    <property type="component" value="Unassembled WGS sequence"/>
</dbReference>
<name>A0ACB8B8Z1_9AGAM</name>
<proteinExistence type="predicted"/>
<accession>A0ACB8B8Z1</accession>
<evidence type="ECO:0000313" key="2">
    <source>
        <dbReference type="Proteomes" id="UP000790709"/>
    </source>
</evidence>
<keyword evidence="2" id="KW-1185">Reference proteome</keyword>
<reference evidence="1" key="1">
    <citation type="journal article" date="2021" name="New Phytol.">
        <title>Evolutionary innovations through gain and loss of genes in the ectomycorrhizal Boletales.</title>
        <authorList>
            <person name="Wu G."/>
            <person name="Miyauchi S."/>
            <person name="Morin E."/>
            <person name="Kuo A."/>
            <person name="Drula E."/>
            <person name="Varga T."/>
            <person name="Kohler A."/>
            <person name="Feng B."/>
            <person name="Cao Y."/>
            <person name="Lipzen A."/>
            <person name="Daum C."/>
            <person name="Hundley H."/>
            <person name="Pangilinan J."/>
            <person name="Johnson J."/>
            <person name="Barry K."/>
            <person name="LaButti K."/>
            <person name="Ng V."/>
            <person name="Ahrendt S."/>
            <person name="Min B."/>
            <person name="Choi I.G."/>
            <person name="Park H."/>
            <person name="Plett J.M."/>
            <person name="Magnuson J."/>
            <person name="Spatafora J.W."/>
            <person name="Nagy L.G."/>
            <person name="Henrissat B."/>
            <person name="Grigoriev I.V."/>
            <person name="Yang Z.L."/>
            <person name="Xu J."/>
            <person name="Martin F.M."/>
        </authorList>
    </citation>
    <scope>NUCLEOTIDE SEQUENCE</scope>
    <source>
        <strain evidence="1">KUC20120723A-06</strain>
    </source>
</reference>